<evidence type="ECO:0000256" key="11">
    <source>
        <dbReference type="ARBA" id="ARBA00034617"/>
    </source>
</evidence>
<evidence type="ECO:0000256" key="6">
    <source>
        <dbReference type="ARBA" id="ARBA00022839"/>
    </source>
</evidence>
<keyword evidence="3" id="KW-0227">DNA damage</keyword>
<dbReference type="Proteomes" id="UP000449969">
    <property type="component" value="Unassembled WGS sequence"/>
</dbReference>
<keyword evidence="5 15" id="KW-0347">Helicase</keyword>
<keyword evidence="10" id="KW-0413">Isomerase</keyword>
<sequence>MVGGRRFGDRGMVKLPRPIPDEVRARQARASDPTASAFVSANAGSGKTHVLVQRVIRLLLSGVPPEKILCITFTKAAAANMAERVFTTLGHWVTLDDTGLDAAIRAVGIPHPGAKLRREARKLFACALETPGGLKVQTIHALCTRLLQQFPFEANVPARFAVIDERDQTDMMERANLKVLLDAARDPESVTGRALLTAMASAADVTFKEVVREACLSRDHFMAWTDEAGNAGAAVEQMASVLGVDAGDRIEDVENAILDGPFLPRSRWDDIAFALEDGSKSDNDQAGRLRAAKVFSGSDQVDAYLGVFLTDDKLPRKAVLTRKFCDHNPSVARLFEAEAQRLAELIEKRRAVTVRDRTAALLHIATAAATNYRREKQERGLLDYDDLIDKTLAMLNRVSSGWVHYKLDRGVDHVLIDEAQDTSPRQWDIVAHIISEFTAGEGAREGLNRTVFAVGDEKQSIFSFQGADPHEFDARKRELDRKFTAAGLKFDPVAFTYSFRSGAAILHSVDHVFRDPQIYKSIHSIDIGHPLHNALADAGPSVIELWDLAEADDRQEIEGWRAPFDGVAATSPEVKLARRIQTEIKRLVEIGTLTGHAGERRPLRYGDMLILVRRRGNAFDAVIQALKHANVPVAGADRLKLTEHIGIIDLMNLADALLLPQDDLALAVALKSPLFGLDDDDLFQLAHGRKGSLRRALGEHASTSEKFATALRRLEACEMRAREETPFAFYAWLLGGDGGRARILRRLGHEANDALDEFLELALNYERKAPASLQGFMAWLRSADTEVKRDMEISRDEVRVMTVHGAKGLEASVVFMVDTTSSPADSQRLRLIHVPRGNGGEVVVWAGRKADDPTPVIEARKAMLEETEDEYRRLLYVAMTRAADRLVVGGCMPGNMKTVRKQSWYDLVDTGLAGSGLDKQIIETPLGKVTRFARPEDVAALGTPARSVDQTVTLPDWLRTPAPRETMDDDPVRPSGQSAEEGRRAVRTGESVQSRALALQRGTLVHRLLQSLPDIPTERRREAALGFMTRNASDWPEVDRTALADKVLALISEPRFAAVFAAGSRAEVAIAGRLERPGRTPALVSGQIDRLVVRPDEVLIVDFKTNQAAPRSAAEAPATYVRQLALYRAVLSRLYPQKPVRAVLLWTETLEYMEISAPALDAALASLHLSVSVLDPARGRS</sequence>
<evidence type="ECO:0000313" key="20">
    <source>
        <dbReference type="Proteomes" id="UP000449969"/>
    </source>
</evidence>
<name>A0A844TKN1_9BRAD</name>
<dbReference type="GO" id="GO:0043138">
    <property type="term" value="F:3'-5' DNA helicase activity"/>
    <property type="evidence" value="ECO:0007669"/>
    <property type="project" value="UniProtKB-EC"/>
</dbReference>
<evidence type="ECO:0000259" key="17">
    <source>
        <dbReference type="PROSITE" id="PS51198"/>
    </source>
</evidence>
<keyword evidence="8" id="KW-0238">DNA-binding</keyword>
<evidence type="ECO:0000256" key="16">
    <source>
        <dbReference type="SAM" id="MobiDB-lite"/>
    </source>
</evidence>
<dbReference type="GO" id="GO:0005524">
    <property type="term" value="F:ATP binding"/>
    <property type="evidence" value="ECO:0007669"/>
    <property type="project" value="UniProtKB-UniRule"/>
</dbReference>
<dbReference type="GO" id="GO:0004527">
    <property type="term" value="F:exonuclease activity"/>
    <property type="evidence" value="ECO:0007669"/>
    <property type="project" value="UniProtKB-KW"/>
</dbReference>
<dbReference type="InterPro" id="IPR014016">
    <property type="entry name" value="UvrD-like_ATP-bd"/>
</dbReference>
<dbReference type="PANTHER" id="PTHR11070">
    <property type="entry name" value="UVRD / RECB / PCRA DNA HELICASE FAMILY MEMBER"/>
    <property type="match status" value="1"/>
</dbReference>
<comment type="catalytic activity">
    <reaction evidence="11">
        <text>Couples ATP hydrolysis with the unwinding of duplex DNA by translocating in the 3'-5' direction.</text>
        <dbReference type="EC" id="5.6.2.4"/>
    </reaction>
</comment>
<feature type="binding site" evidence="15">
    <location>
        <begin position="41"/>
        <end position="48"/>
    </location>
    <ligand>
        <name>ATP</name>
        <dbReference type="ChEBI" id="CHEBI:30616"/>
    </ligand>
</feature>
<dbReference type="GO" id="GO:0000725">
    <property type="term" value="P:recombinational repair"/>
    <property type="evidence" value="ECO:0007669"/>
    <property type="project" value="TreeGrafter"/>
</dbReference>
<evidence type="ECO:0000256" key="2">
    <source>
        <dbReference type="ARBA" id="ARBA00022741"/>
    </source>
</evidence>
<keyword evidence="2 15" id="KW-0547">Nucleotide-binding</keyword>
<evidence type="ECO:0000256" key="7">
    <source>
        <dbReference type="ARBA" id="ARBA00022840"/>
    </source>
</evidence>
<dbReference type="OrthoDB" id="9810135at2"/>
<dbReference type="InterPro" id="IPR027417">
    <property type="entry name" value="P-loop_NTPase"/>
</dbReference>
<evidence type="ECO:0000256" key="3">
    <source>
        <dbReference type="ARBA" id="ARBA00022763"/>
    </source>
</evidence>
<dbReference type="InterPro" id="IPR011604">
    <property type="entry name" value="PDDEXK-like_dom_sf"/>
</dbReference>
<dbReference type="Gene3D" id="3.40.50.300">
    <property type="entry name" value="P-loop containing nucleotide triphosphate hydrolases"/>
    <property type="match status" value="4"/>
</dbReference>
<reference evidence="19 20" key="1">
    <citation type="submission" date="2019-12" db="EMBL/GenBank/DDBJ databases">
        <title>Draft genome sequences Bradyrhizobium cajani AMBPC1010, Bradyrhizobium pachyrhizi AMBPC1040 and Bradyrhizobium yuanmingense ALSPC3051, three plant growth promoting strains isolated from nodules of Cajanus cajan L. in Dominican Republic.</title>
        <authorList>
            <person name="Flores-Felix J.D."/>
            <person name="Araujo J."/>
            <person name="Diaz-Alcantara C."/>
            <person name="Gonzalez-Andres F."/>
            <person name="Velazquez E."/>
        </authorList>
    </citation>
    <scope>NUCLEOTIDE SEQUENCE [LARGE SCALE GENOMIC DNA]</scope>
    <source>
        <strain evidence="19 20">1010</strain>
    </source>
</reference>
<dbReference type="InterPro" id="IPR038726">
    <property type="entry name" value="PDDEXK_AddAB-type"/>
</dbReference>
<feature type="domain" description="UvrD-like helicase C-terminal" evidence="18">
    <location>
        <begin position="533"/>
        <end position="808"/>
    </location>
</feature>
<keyword evidence="1" id="KW-0540">Nuclease</keyword>
<dbReference type="PROSITE" id="PS51198">
    <property type="entry name" value="UVRD_HELICASE_ATP_BIND"/>
    <property type="match status" value="1"/>
</dbReference>
<evidence type="ECO:0000256" key="10">
    <source>
        <dbReference type="ARBA" id="ARBA00023235"/>
    </source>
</evidence>
<keyword evidence="6" id="KW-0269">Exonuclease</keyword>
<gene>
    <name evidence="19" type="primary">addA</name>
    <name evidence="19" type="ORF">GPL20_30490</name>
</gene>
<keyword evidence="9" id="KW-0234">DNA repair</keyword>
<evidence type="ECO:0000256" key="9">
    <source>
        <dbReference type="ARBA" id="ARBA00023204"/>
    </source>
</evidence>
<evidence type="ECO:0000256" key="1">
    <source>
        <dbReference type="ARBA" id="ARBA00022722"/>
    </source>
</evidence>
<dbReference type="InterPro" id="IPR014017">
    <property type="entry name" value="DNA_helicase_UvrD-like_C"/>
</dbReference>
<dbReference type="SUPFAM" id="SSF52980">
    <property type="entry name" value="Restriction endonuclease-like"/>
    <property type="match status" value="1"/>
</dbReference>
<dbReference type="EMBL" id="WQNE01000033">
    <property type="protein sequence ID" value="MVT77329.1"/>
    <property type="molecule type" value="Genomic_DNA"/>
</dbReference>
<comment type="catalytic activity">
    <reaction evidence="14">
        <text>ATP + H2O = ADP + phosphate + H(+)</text>
        <dbReference type="Rhea" id="RHEA:13065"/>
        <dbReference type="ChEBI" id="CHEBI:15377"/>
        <dbReference type="ChEBI" id="CHEBI:15378"/>
        <dbReference type="ChEBI" id="CHEBI:30616"/>
        <dbReference type="ChEBI" id="CHEBI:43474"/>
        <dbReference type="ChEBI" id="CHEBI:456216"/>
        <dbReference type="EC" id="5.6.2.4"/>
    </reaction>
</comment>
<evidence type="ECO:0000259" key="18">
    <source>
        <dbReference type="PROSITE" id="PS51217"/>
    </source>
</evidence>
<evidence type="ECO:0000256" key="4">
    <source>
        <dbReference type="ARBA" id="ARBA00022801"/>
    </source>
</evidence>
<dbReference type="PANTHER" id="PTHR11070:SF2">
    <property type="entry name" value="ATP-DEPENDENT DNA HELICASE SRS2"/>
    <property type="match status" value="1"/>
</dbReference>
<dbReference type="GO" id="GO:0033202">
    <property type="term" value="C:DNA helicase complex"/>
    <property type="evidence" value="ECO:0007669"/>
    <property type="project" value="TreeGrafter"/>
</dbReference>
<dbReference type="GO" id="GO:0005829">
    <property type="term" value="C:cytosol"/>
    <property type="evidence" value="ECO:0007669"/>
    <property type="project" value="TreeGrafter"/>
</dbReference>
<dbReference type="AlphaFoldDB" id="A0A844TKN1"/>
<dbReference type="InterPro" id="IPR014151">
    <property type="entry name" value="DNA_helicase_AddA"/>
</dbReference>
<dbReference type="EC" id="5.6.2.4" evidence="12"/>
<evidence type="ECO:0000313" key="19">
    <source>
        <dbReference type="EMBL" id="MVT77329.1"/>
    </source>
</evidence>
<dbReference type="GO" id="GO:0003677">
    <property type="term" value="F:DNA binding"/>
    <property type="evidence" value="ECO:0007669"/>
    <property type="project" value="UniProtKB-KW"/>
</dbReference>
<feature type="region of interest" description="Disordered" evidence="16">
    <location>
        <begin position="960"/>
        <end position="992"/>
    </location>
</feature>
<protein>
    <recommendedName>
        <fullName evidence="12">DNA 3'-5' helicase</fullName>
        <ecNumber evidence="12">5.6.2.4</ecNumber>
    </recommendedName>
    <alternativeName>
        <fullName evidence="13">DNA 3'-5' helicase II</fullName>
    </alternativeName>
</protein>
<dbReference type="Pfam" id="PF00580">
    <property type="entry name" value="UvrD-helicase"/>
    <property type="match status" value="1"/>
</dbReference>
<dbReference type="Pfam" id="PF13361">
    <property type="entry name" value="UvrD_C"/>
    <property type="match status" value="1"/>
</dbReference>
<evidence type="ECO:0000256" key="8">
    <source>
        <dbReference type="ARBA" id="ARBA00023125"/>
    </source>
</evidence>
<evidence type="ECO:0000256" key="13">
    <source>
        <dbReference type="ARBA" id="ARBA00034923"/>
    </source>
</evidence>
<feature type="domain" description="UvrD-like helicase ATP-binding" evidence="17">
    <location>
        <begin position="20"/>
        <end position="502"/>
    </location>
</feature>
<comment type="caution">
    <text evidence="19">The sequence shown here is derived from an EMBL/GenBank/DDBJ whole genome shotgun (WGS) entry which is preliminary data.</text>
</comment>
<keyword evidence="7 15" id="KW-0067">ATP-binding</keyword>
<dbReference type="Pfam" id="PF12705">
    <property type="entry name" value="PDDEXK_1"/>
    <property type="match status" value="1"/>
</dbReference>
<accession>A0A844TKN1</accession>
<proteinExistence type="predicted"/>
<dbReference type="PROSITE" id="PS51217">
    <property type="entry name" value="UVRD_HELICASE_CTER"/>
    <property type="match status" value="1"/>
</dbReference>
<evidence type="ECO:0000256" key="5">
    <source>
        <dbReference type="ARBA" id="ARBA00022806"/>
    </source>
</evidence>
<evidence type="ECO:0000256" key="12">
    <source>
        <dbReference type="ARBA" id="ARBA00034808"/>
    </source>
</evidence>
<organism evidence="19 20">
    <name type="scientific">Bradyrhizobium cajani</name>
    <dbReference type="NCBI Taxonomy" id="1928661"/>
    <lineage>
        <taxon>Bacteria</taxon>
        <taxon>Pseudomonadati</taxon>
        <taxon>Pseudomonadota</taxon>
        <taxon>Alphaproteobacteria</taxon>
        <taxon>Hyphomicrobiales</taxon>
        <taxon>Nitrobacteraceae</taxon>
        <taxon>Bradyrhizobium</taxon>
    </lineage>
</organism>
<dbReference type="SUPFAM" id="SSF52540">
    <property type="entry name" value="P-loop containing nucleoside triphosphate hydrolases"/>
    <property type="match status" value="1"/>
</dbReference>
<evidence type="ECO:0000256" key="14">
    <source>
        <dbReference type="ARBA" id="ARBA00048988"/>
    </source>
</evidence>
<keyword evidence="20" id="KW-1185">Reference proteome</keyword>
<dbReference type="InterPro" id="IPR011335">
    <property type="entry name" value="Restrct_endonuc-II-like"/>
</dbReference>
<evidence type="ECO:0000256" key="15">
    <source>
        <dbReference type="PROSITE-ProRule" id="PRU00560"/>
    </source>
</evidence>
<dbReference type="InterPro" id="IPR000212">
    <property type="entry name" value="DNA_helicase_UvrD/REP"/>
</dbReference>
<keyword evidence="4 15" id="KW-0378">Hydrolase</keyword>
<dbReference type="Gene3D" id="3.90.320.10">
    <property type="match status" value="1"/>
</dbReference>
<dbReference type="NCBIfam" id="TIGR02784">
    <property type="entry name" value="addA_alphas"/>
    <property type="match status" value="1"/>
</dbReference>